<sequence length="194" mass="21511">MVSKVGSPVVDRMRIPAGVVTRSLIVVRPVEGHVSVHDARTELAVVAMQWGDILMRFTSAAQVWEVLAAFVAVREALRGVEGTVPADHGGSDEWPWLSVLSVTWTRPPEWSVVPQERFDARQRRTVHWVDVHMGPVLWRVVDWAGYEAALVLLRNVHRTAVAVFADGGKFRTDPSKLDAFSEAPCNGQRLRTGA</sequence>
<dbReference type="EMBL" id="JBGEDP010000003">
    <property type="protein sequence ID" value="MEY8019182.1"/>
    <property type="molecule type" value="Genomic_DNA"/>
</dbReference>
<dbReference type="RefSeq" id="WP_369742207.1">
    <property type="nucleotide sequence ID" value="NZ_JBGEDP010000003.1"/>
</dbReference>
<organism evidence="1 2">
    <name type="scientific">Mycobacterium servetii</name>
    <dbReference type="NCBI Taxonomy" id="3237418"/>
    <lineage>
        <taxon>Bacteria</taxon>
        <taxon>Bacillati</taxon>
        <taxon>Actinomycetota</taxon>
        <taxon>Actinomycetes</taxon>
        <taxon>Mycobacteriales</taxon>
        <taxon>Mycobacteriaceae</taxon>
        <taxon>Mycobacterium</taxon>
    </lineage>
</organism>
<comment type="caution">
    <text evidence="1">The sequence shown here is derived from an EMBL/GenBank/DDBJ whole genome shotgun (WGS) entry which is preliminary data.</text>
</comment>
<evidence type="ECO:0000313" key="2">
    <source>
        <dbReference type="Proteomes" id="UP001564760"/>
    </source>
</evidence>
<accession>A0ABV4CBB0</accession>
<evidence type="ECO:0000313" key="1">
    <source>
        <dbReference type="EMBL" id="MEY8019182.1"/>
    </source>
</evidence>
<gene>
    <name evidence="1" type="ORF">AB8998_31545</name>
</gene>
<protein>
    <submittedName>
        <fullName evidence="1">Uncharacterized protein</fullName>
    </submittedName>
</protein>
<keyword evidence="2" id="KW-1185">Reference proteome</keyword>
<proteinExistence type="predicted"/>
<reference evidence="1 2" key="1">
    <citation type="submission" date="2024-08" db="EMBL/GenBank/DDBJ databases">
        <title>Mycobacterium servetensis sp. nov., a novel rapid-growing mycobacterial species recovered from a human patient in Zaragoza, Spain.</title>
        <authorList>
            <person name="Tristancho-Baro A.I."/>
            <person name="Buenestado-Serrano S."/>
            <person name="Garcia De Viedma D."/>
            <person name="Milagro-Beamonte A."/>
            <person name="Burillo N."/>
            <person name="Sanz S."/>
            <person name="Lopez-Calleja A.I."/>
            <person name="Penas-Utrilla D."/>
            <person name="Guardingo M."/>
            <person name="Garcia M.J."/>
            <person name="Vinuelas-Bayon J."/>
        </authorList>
    </citation>
    <scope>NUCLEOTIDE SEQUENCE [LARGE SCALE GENOMIC DNA]</scope>
    <source>
        <strain evidence="2">HUMS_12744610</strain>
    </source>
</reference>
<name>A0ABV4CBB0_9MYCO</name>
<dbReference type="Proteomes" id="UP001564760">
    <property type="component" value="Unassembled WGS sequence"/>
</dbReference>